<organism evidence="1 2">
    <name type="scientific">Colletotrichum phormii</name>
    <dbReference type="NCBI Taxonomy" id="359342"/>
    <lineage>
        <taxon>Eukaryota</taxon>
        <taxon>Fungi</taxon>
        <taxon>Dikarya</taxon>
        <taxon>Ascomycota</taxon>
        <taxon>Pezizomycotina</taxon>
        <taxon>Sordariomycetes</taxon>
        <taxon>Hypocreomycetidae</taxon>
        <taxon>Glomerellales</taxon>
        <taxon>Glomerellaceae</taxon>
        <taxon>Colletotrichum</taxon>
        <taxon>Colletotrichum acutatum species complex</taxon>
    </lineage>
</organism>
<comment type="caution">
    <text evidence="1">The sequence shown here is derived from an EMBL/GenBank/DDBJ whole genome shotgun (WGS) entry which is preliminary data.</text>
</comment>
<proteinExistence type="predicted"/>
<dbReference type="EMBL" id="JAHMHQ010000009">
    <property type="protein sequence ID" value="KAK1636987.1"/>
    <property type="molecule type" value="Genomic_DNA"/>
</dbReference>
<keyword evidence="2" id="KW-1185">Reference proteome</keyword>
<evidence type="ECO:0000313" key="1">
    <source>
        <dbReference type="EMBL" id="KAK1636987.1"/>
    </source>
</evidence>
<evidence type="ECO:0000313" key="2">
    <source>
        <dbReference type="Proteomes" id="UP001243989"/>
    </source>
</evidence>
<dbReference type="GeneID" id="85467592"/>
<dbReference type="AlphaFoldDB" id="A0AAI9ZRR3"/>
<reference evidence="1" key="1">
    <citation type="submission" date="2021-06" db="EMBL/GenBank/DDBJ databases">
        <title>Comparative genomics, transcriptomics and evolutionary studies reveal genomic signatures of adaptation to plant cell wall in hemibiotrophic fungi.</title>
        <authorList>
            <consortium name="DOE Joint Genome Institute"/>
            <person name="Baroncelli R."/>
            <person name="Diaz J.F."/>
            <person name="Benocci T."/>
            <person name="Peng M."/>
            <person name="Battaglia E."/>
            <person name="Haridas S."/>
            <person name="Andreopoulos W."/>
            <person name="Labutti K."/>
            <person name="Pangilinan J."/>
            <person name="Floch G.L."/>
            <person name="Makela M.R."/>
            <person name="Henrissat B."/>
            <person name="Grigoriev I.V."/>
            <person name="Crouch J.A."/>
            <person name="De Vries R.P."/>
            <person name="Sukno S.A."/>
            <person name="Thon M.R."/>
        </authorList>
    </citation>
    <scope>NUCLEOTIDE SEQUENCE</scope>
    <source>
        <strain evidence="1">CBS 102054</strain>
    </source>
</reference>
<sequence>MLHTPRLPEALAAILARQRLGLLLPGLTIFPSYARASVRRLPLYGLEWHHFVQTLPKEAAGKGEKKGTVCSAR</sequence>
<protein>
    <submittedName>
        <fullName evidence="1">Uncharacterized protein</fullName>
    </submittedName>
</protein>
<dbReference type="Proteomes" id="UP001243989">
    <property type="component" value="Unassembled WGS sequence"/>
</dbReference>
<gene>
    <name evidence="1" type="ORF">BDP81DRAFT_216952</name>
</gene>
<accession>A0AAI9ZRR3</accession>
<dbReference type="RefSeq" id="XP_060445594.1">
    <property type="nucleotide sequence ID" value="XM_060582730.1"/>
</dbReference>
<name>A0AAI9ZRR3_9PEZI</name>